<reference evidence="2 3" key="1">
    <citation type="journal article" date="2019" name="Int. J. Syst. Evol. Microbiol.">
        <title>The Global Catalogue of Microorganisms (GCM) 10K type strain sequencing project: providing services to taxonomists for standard genome sequencing and annotation.</title>
        <authorList>
            <consortium name="The Broad Institute Genomics Platform"/>
            <consortium name="The Broad Institute Genome Sequencing Center for Infectious Disease"/>
            <person name="Wu L."/>
            <person name="Ma J."/>
        </authorList>
    </citation>
    <scope>NUCLEOTIDE SEQUENCE [LARGE SCALE GENOMIC DNA]</scope>
    <source>
        <strain evidence="2 3">JCM 3325</strain>
    </source>
</reference>
<protein>
    <recommendedName>
        <fullName evidence="4">Secreted protein</fullName>
    </recommendedName>
</protein>
<evidence type="ECO:0008006" key="4">
    <source>
        <dbReference type="Google" id="ProtNLM"/>
    </source>
</evidence>
<gene>
    <name evidence="2" type="ORF">GCM10010191_48360</name>
</gene>
<feature type="signal peptide" evidence="1">
    <location>
        <begin position="1"/>
        <end position="30"/>
    </location>
</feature>
<keyword evidence="3" id="KW-1185">Reference proteome</keyword>
<accession>A0ABN3JIV2</accession>
<organism evidence="2 3">
    <name type="scientific">Actinomadura vinacea</name>
    <dbReference type="NCBI Taxonomy" id="115336"/>
    <lineage>
        <taxon>Bacteria</taxon>
        <taxon>Bacillati</taxon>
        <taxon>Actinomycetota</taxon>
        <taxon>Actinomycetes</taxon>
        <taxon>Streptosporangiales</taxon>
        <taxon>Thermomonosporaceae</taxon>
        <taxon>Actinomadura</taxon>
    </lineage>
</organism>
<name>A0ABN3JIV2_9ACTN</name>
<evidence type="ECO:0000256" key="1">
    <source>
        <dbReference type="SAM" id="SignalP"/>
    </source>
</evidence>
<dbReference type="RefSeq" id="WP_344591808.1">
    <property type="nucleotide sequence ID" value="NZ_BAAARW010000019.1"/>
</dbReference>
<sequence>MKIKALLARVLPVAAVAMASVTLGSGTASAATWEYGPWNDETKGARAYFTKKGDHLKICDTKSDGRWAIAWVEVGEGSNARYRFDLPDTKNNGKCSYSKASMGGVYNLPEKKWIQVTVCRSVGNGCDNGARTYEIYNNR</sequence>
<evidence type="ECO:0000313" key="3">
    <source>
        <dbReference type="Proteomes" id="UP001501231"/>
    </source>
</evidence>
<comment type="caution">
    <text evidence="2">The sequence shown here is derived from an EMBL/GenBank/DDBJ whole genome shotgun (WGS) entry which is preliminary data.</text>
</comment>
<feature type="chain" id="PRO_5045193546" description="Secreted protein" evidence="1">
    <location>
        <begin position="31"/>
        <end position="139"/>
    </location>
</feature>
<dbReference type="EMBL" id="BAAARW010000019">
    <property type="protein sequence ID" value="GAA2429303.1"/>
    <property type="molecule type" value="Genomic_DNA"/>
</dbReference>
<keyword evidence="1" id="KW-0732">Signal</keyword>
<dbReference type="Proteomes" id="UP001501231">
    <property type="component" value="Unassembled WGS sequence"/>
</dbReference>
<proteinExistence type="predicted"/>
<evidence type="ECO:0000313" key="2">
    <source>
        <dbReference type="EMBL" id="GAA2429303.1"/>
    </source>
</evidence>